<name>A0A934WRE9_9FIRM</name>
<organism evidence="1 2">
    <name type="scientific">Ruminococcus difficilis</name>
    <dbReference type="NCBI Taxonomy" id="2763069"/>
    <lineage>
        <taxon>Bacteria</taxon>
        <taxon>Bacillati</taxon>
        <taxon>Bacillota</taxon>
        <taxon>Clostridia</taxon>
        <taxon>Eubacteriales</taxon>
        <taxon>Oscillospiraceae</taxon>
        <taxon>Ruminococcus</taxon>
    </lineage>
</organism>
<evidence type="ECO:0000313" key="1">
    <source>
        <dbReference type="EMBL" id="MBK6088222.1"/>
    </source>
</evidence>
<proteinExistence type="predicted"/>
<dbReference type="InterPro" id="IPR007325">
    <property type="entry name" value="KFase/CYL"/>
</dbReference>
<reference evidence="1" key="1">
    <citation type="submission" date="2021-01" db="EMBL/GenBank/DDBJ databases">
        <title>Genome public.</title>
        <authorList>
            <person name="Liu C."/>
            <person name="Sun Q."/>
        </authorList>
    </citation>
    <scope>NUCLEOTIDE SEQUENCE</scope>
    <source>
        <strain evidence="1">M6</strain>
    </source>
</reference>
<evidence type="ECO:0000313" key="2">
    <source>
        <dbReference type="Proteomes" id="UP000633365"/>
    </source>
</evidence>
<dbReference type="GO" id="GO:0004061">
    <property type="term" value="F:arylformamidase activity"/>
    <property type="evidence" value="ECO:0007669"/>
    <property type="project" value="InterPro"/>
</dbReference>
<dbReference type="InterPro" id="IPR037175">
    <property type="entry name" value="KFase_sf"/>
</dbReference>
<dbReference type="Proteomes" id="UP000633365">
    <property type="component" value="Unassembled WGS sequence"/>
</dbReference>
<protein>
    <submittedName>
        <fullName evidence="1">Cyclase family protein</fullName>
    </submittedName>
</protein>
<dbReference type="PANTHER" id="PTHR31118:SF12">
    <property type="entry name" value="CYCLASE-LIKE PROTEIN 2"/>
    <property type="match status" value="1"/>
</dbReference>
<comment type="caution">
    <text evidence="1">The sequence shown here is derived from an EMBL/GenBank/DDBJ whole genome shotgun (WGS) entry which is preliminary data.</text>
</comment>
<dbReference type="RefSeq" id="WP_201427125.1">
    <property type="nucleotide sequence ID" value="NZ_JAEQMG010000048.1"/>
</dbReference>
<dbReference type="PANTHER" id="PTHR31118">
    <property type="entry name" value="CYCLASE-LIKE PROTEIN 2"/>
    <property type="match status" value="1"/>
</dbReference>
<dbReference type="GO" id="GO:0019441">
    <property type="term" value="P:L-tryptophan catabolic process to kynurenine"/>
    <property type="evidence" value="ECO:0007669"/>
    <property type="project" value="InterPro"/>
</dbReference>
<dbReference type="EMBL" id="JAEQMG010000048">
    <property type="protein sequence ID" value="MBK6088222.1"/>
    <property type="molecule type" value="Genomic_DNA"/>
</dbReference>
<gene>
    <name evidence="1" type="ORF">JKK62_06060</name>
</gene>
<keyword evidence="2" id="KW-1185">Reference proteome</keyword>
<sequence>MLIYDITREVFSAPVYPGDPKPTKRFIRSIGDDSTYNLSTVELCTHNGTHIDAPLHFDEEGADIGSMKPSCFYGKCTVVTIDGVLTGEDMERLLPHCNKRLILHGSGKAYLSVSAARVIADSKLRLVGTDAMSIAPPFDEMMPHLELARAGIAVLEGLFLEGVEDGEYTLSALPLKMQGLEASPCRAILMREPKGY</sequence>
<dbReference type="AlphaFoldDB" id="A0A934WRE9"/>
<dbReference type="SUPFAM" id="SSF102198">
    <property type="entry name" value="Putative cyclase"/>
    <property type="match status" value="1"/>
</dbReference>
<accession>A0A934WRE9</accession>
<dbReference type="Gene3D" id="3.50.30.50">
    <property type="entry name" value="Putative cyclase"/>
    <property type="match status" value="1"/>
</dbReference>
<dbReference type="Pfam" id="PF04199">
    <property type="entry name" value="Cyclase"/>
    <property type="match status" value="1"/>
</dbReference>